<evidence type="ECO:0000313" key="2">
    <source>
        <dbReference type="EMBL" id="NXN80446.1"/>
    </source>
</evidence>
<dbReference type="PANTHER" id="PTHR10424:SF72">
    <property type="entry name" value="BC035947 PROTEIN-RELATED"/>
    <property type="match status" value="1"/>
</dbReference>
<dbReference type="SUPFAM" id="SSF58069">
    <property type="entry name" value="Virus ectodomain"/>
    <property type="match status" value="1"/>
</dbReference>
<dbReference type="PANTHER" id="PTHR10424">
    <property type="entry name" value="VIRAL ENVELOPE PROTEIN"/>
    <property type="match status" value="1"/>
</dbReference>
<dbReference type="Gene3D" id="1.10.287.210">
    <property type="match status" value="1"/>
</dbReference>
<keyword evidence="1" id="KW-0472">Membrane</keyword>
<reference evidence="2 3" key="1">
    <citation type="submission" date="2019-09" db="EMBL/GenBank/DDBJ databases">
        <title>Bird 10,000 Genomes (B10K) Project - Family phase.</title>
        <authorList>
            <person name="Zhang G."/>
        </authorList>
    </citation>
    <scope>NUCLEOTIDE SEQUENCE [LARGE SCALE GENOMIC DNA]</scope>
    <source>
        <strain evidence="2">B10K-DU-002-23</strain>
        <tissue evidence="2">Muscle</tissue>
    </source>
</reference>
<dbReference type="OrthoDB" id="9633697at2759"/>
<feature type="transmembrane region" description="Helical" evidence="1">
    <location>
        <begin position="186"/>
        <end position="208"/>
    </location>
</feature>
<keyword evidence="3" id="KW-1185">Reference proteome</keyword>
<protein>
    <submittedName>
        <fullName evidence="2">ENV1 protein</fullName>
    </submittedName>
</protein>
<feature type="non-terminal residue" evidence="2">
    <location>
        <position position="230"/>
    </location>
</feature>
<feature type="non-terminal residue" evidence="2">
    <location>
        <position position="1"/>
    </location>
</feature>
<evidence type="ECO:0000313" key="3">
    <source>
        <dbReference type="Proteomes" id="UP000532545"/>
    </source>
</evidence>
<sequence>VLNATFLSLNKTNPNLMWSCWLCYDAKRPFYESVALNVPFIYSVAENPHQCRWDTPQRRITLSQVTGQGKCFGNPILASVLVLKDRCPPRKARASLGIEKCKTPPSKLLKGALRQRYEGLDLLFMQQGGLCAALKEECCFYADHTGVVRDSMAELRERLAQRKREREARQGWFESWFNQSPWLTTLVYTLVSPLAVILVTLIFGPCILNKLVSFVKSRLEKVNILLLNCQ</sequence>
<dbReference type="Proteomes" id="UP000532545">
    <property type="component" value="Unassembled WGS sequence"/>
</dbReference>
<evidence type="ECO:0000256" key="1">
    <source>
        <dbReference type="SAM" id="Phobius"/>
    </source>
</evidence>
<dbReference type="Pfam" id="PF00429">
    <property type="entry name" value="TLV_coat"/>
    <property type="match status" value="2"/>
</dbReference>
<keyword evidence="1" id="KW-1133">Transmembrane helix</keyword>
<keyword evidence="1" id="KW-0812">Transmembrane</keyword>
<gene>
    <name evidence="2" type="primary">Env1_0</name>
    <name evidence="2" type="ORF">BOMGAR_R14549</name>
</gene>
<proteinExistence type="predicted"/>
<dbReference type="AlphaFoldDB" id="A0A7L1LZS0"/>
<name>A0A7L1LZS0_BOMGA</name>
<comment type="caution">
    <text evidence="2">The sequence shown here is derived from an EMBL/GenBank/DDBJ whole genome shotgun (WGS) entry which is preliminary data.</text>
</comment>
<accession>A0A7L1LZS0</accession>
<dbReference type="EMBL" id="VXBU01004769">
    <property type="protein sequence ID" value="NXN80446.1"/>
    <property type="molecule type" value="Genomic_DNA"/>
</dbReference>
<organism evidence="2 3">
    <name type="scientific">Bombycilla garrulus</name>
    <name type="common">Bohemian waxwing</name>
    <name type="synonym">Lanius garrulus</name>
    <dbReference type="NCBI Taxonomy" id="125297"/>
    <lineage>
        <taxon>Eukaryota</taxon>
        <taxon>Metazoa</taxon>
        <taxon>Chordata</taxon>
        <taxon>Craniata</taxon>
        <taxon>Vertebrata</taxon>
        <taxon>Euteleostomi</taxon>
        <taxon>Archelosauria</taxon>
        <taxon>Archosauria</taxon>
        <taxon>Dinosauria</taxon>
        <taxon>Saurischia</taxon>
        <taxon>Theropoda</taxon>
        <taxon>Coelurosauria</taxon>
        <taxon>Aves</taxon>
        <taxon>Neognathae</taxon>
        <taxon>Neoaves</taxon>
        <taxon>Telluraves</taxon>
        <taxon>Australaves</taxon>
        <taxon>Passeriformes</taxon>
        <taxon>Bombycillidae</taxon>
        <taxon>Bombycilla</taxon>
    </lineage>
</organism>
<dbReference type="InterPro" id="IPR018154">
    <property type="entry name" value="TLV/ENV_coat_polyprotein"/>
</dbReference>